<evidence type="ECO:0000259" key="6">
    <source>
        <dbReference type="PROSITE" id="PS50048"/>
    </source>
</evidence>
<dbReference type="EMBL" id="JAGTJR010000006">
    <property type="protein sequence ID" value="KAH7058674.1"/>
    <property type="molecule type" value="Genomic_DNA"/>
</dbReference>
<evidence type="ECO:0000313" key="7">
    <source>
        <dbReference type="EMBL" id="KAH7058674.1"/>
    </source>
</evidence>
<dbReference type="SUPFAM" id="SSF57701">
    <property type="entry name" value="Zn2/Cys6 DNA-binding domain"/>
    <property type="match status" value="1"/>
</dbReference>
<dbReference type="Pfam" id="PF04082">
    <property type="entry name" value="Fungal_trans"/>
    <property type="match status" value="1"/>
</dbReference>
<dbReference type="PROSITE" id="PS00463">
    <property type="entry name" value="ZN2_CY6_FUNGAL_1"/>
    <property type="match status" value="1"/>
</dbReference>
<accession>A0ABQ8GJT8</accession>
<reference evidence="7 8" key="1">
    <citation type="journal article" date="2021" name="Nat. Commun.">
        <title>Genetic determinants of endophytism in the Arabidopsis root mycobiome.</title>
        <authorList>
            <person name="Mesny F."/>
            <person name="Miyauchi S."/>
            <person name="Thiergart T."/>
            <person name="Pickel B."/>
            <person name="Atanasova L."/>
            <person name="Karlsson M."/>
            <person name="Huettel B."/>
            <person name="Barry K.W."/>
            <person name="Haridas S."/>
            <person name="Chen C."/>
            <person name="Bauer D."/>
            <person name="Andreopoulos W."/>
            <person name="Pangilinan J."/>
            <person name="LaButti K."/>
            <person name="Riley R."/>
            <person name="Lipzen A."/>
            <person name="Clum A."/>
            <person name="Drula E."/>
            <person name="Henrissat B."/>
            <person name="Kohler A."/>
            <person name="Grigoriev I.V."/>
            <person name="Martin F.M."/>
            <person name="Hacquard S."/>
        </authorList>
    </citation>
    <scope>NUCLEOTIDE SEQUENCE [LARGE SCALE GENOMIC DNA]</scope>
    <source>
        <strain evidence="7 8">MPI-SDFR-AT-0080</strain>
    </source>
</reference>
<comment type="subcellular location">
    <subcellularLocation>
        <location evidence="1">Nucleus</location>
    </subcellularLocation>
</comment>
<evidence type="ECO:0000256" key="2">
    <source>
        <dbReference type="ARBA" id="ARBA00022723"/>
    </source>
</evidence>
<evidence type="ECO:0000256" key="4">
    <source>
        <dbReference type="ARBA" id="ARBA00023163"/>
    </source>
</evidence>
<keyword evidence="8" id="KW-1185">Reference proteome</keyword>
<dbReference type="SMART" id="SM00906">
    <property type="entry name" value="Fungal_trans"/>
    <property type="match status" value="1"/>
</dbReference>
<dbReference type="Pfam" id="PF00172">
    <property type="entry name" value="Zn_clus"/>
    <property type="match status" value="1"/>
</dbReference>
<dbReference type="Gene3D" id="4.10.240.10">
    <property type="entry name" value="Zn(2)-C6 fungal-type DNA-binding domain"/>
    <property type="match status" value="1"/>
</dbReference>
<protein>
    <submittedName>
        <fullName evidence="7">Fungal-specific transcription factor domain-containing protein</fullName>
    </submittedName>
</protein>
<evidence type="ECO:0000256" key="1">
    <source>
        <dbReference type="ARBA" id="ARBA00004123"/>
    </source>
</evidence>
<dbReference type="PANTHER" id="PTHR47338:SF4">
    <property type="entry name" value="ZN(II)2CYS6 TRANSCRIPTION FACTOR (EUROFUNG)"/>
    <property type="match status" value="1"/>
</dbReference>
<keyword evidence="4" id="KW-0804">Transcription</keyword>
<dbReference type="PANTHER" id="PTHR47338">
    <property type="entry name" value="ZN(II)2CYS6 TRANSCRIPTION FACTOR (EUROFUNG)-RELATED"/>
    <property type="match status" value="1"/>
</dbReference>
<dbReference type="CDD" id="cd12148">
    <property type="entry name" value="fungal_TF_MHR"/>
    <property type="match status" value="1"/>
</dbReference>
<dbReference type="CDD" id="cd00067">
    <property type="entry name" value="GAL4"/>
    <property type="match status" value="1"/>
</dbReference>
<evidence type="ECO:0000256" key="5">
    <source>
        <dbReference type="ARBA" id="ARBA00023242"/>
    </source>
</evidence>
<evidence type="ECO:0000313" key="8">
    <source>
        <dbReference type="Proteomes" id="UP000774617"/>
    </source>
</evidence>
<feature type="domain" description="Zn(2)-C6 fungal-type" evidence="6">
    <location>
        <begin position="16"/>
        <end position="46"/>
    </location>
</feature>
<dbReference type="InterPro" id="IPR001138">
    <property type="entry name" value="Zn2Cys6_DnaBD"/>
</dbReference>
<name>A0ABQ8GJT8_9PEZI</name>
<comment type="caution">
    <text evidence="7">The sequence shown here is derived from an EMBL/GenBank/DDBJ whole genome shotgun (WGS) entry which is preliminary data.</text>
</comment>
<proteinExistence type="predicted"/>
<dbReference type="InterPro" id="IPR007219">
    <property type="entry name" value="XnlR_reg_dom"/>
</dbReference>
<dbReference type="Proteomes" id="UP000774617">
    <property type="component" value="Unassembled WGS sequence"/>
</dbReference>
<evidence type="ECO:0000256" key="3">
    <source>
        <dbReference type="ARBA" id="ARBA00023015"/>
    </source>
</evidence>
<keyword evidence="2" id="KW-0479">Metal-binding</keyword>
<keyword evidence="5" id="KW-0539">Nucleus</keyword>
<dbReference type="InterPro" id="IPR050815">
    <property type="entry name" value="TF_fung"/>
</dbReference>
<sequence length="668" mass="74916">MDPYAIYRPIRRISQACLSCRRKKARCSGQRPECSNCSRLSIKCHYEEHTSTAADVSEAPASKDDIVGQPMPRPLPTKLSDTVQDNILRAVNGLQEKIGDLQNTIELLANRQEHIQRSLATVVDTCTTRANCNSLHQISPVHAILDDSSPVSLRMSGNEAEKTSALPLAAIRRIVDTYFTICHNQPYSFFHELNFRRKLADGQIPHHLVCAIIATAIRFSDDPFWQNDKNETAEKFASKAWACIISTELSCLEVSNLYTVQSITLLAIFDYTAGRSRHGSAWVKIGVAIRIAQDLKLMLPPPTGLPPAVQEERRRVFWSIFLLDRLASCGRDLPCSILDSSCRLQLPLSENAWRDASNESNIALDSLVNRERADAIPPQSHSASVVIVAHMLSKVSQYMIQQSDSSHSLPPWDPRSELAIIESDMIHLGTTLQLQRPLTEVVAEFTGLDGRIDQQCLGPAIFSRVLFHLCYCVLHHPFLHRKKADKCRIAYPPILLFRSLETGFAHARELTLLIKEAGESRCLVQASFYGYYAMVAGYIVCLHTGSDQERTRSEARSLLYTNLAYLDDLGQMWRNASFQATALRQLSEAAPRFSVLLGESGTLSLASEDEEMLWSFVDYNTMSNGVVERNTAESSRTGGLYWPDINDQWCDLFAPRSRMSPAQDLDLR</sequence>
<organism evidence="7 8">
    <name type="scientific">Macrophomina phaseolina</name>
    <dbReference type="NCBI Taxonomy" id="35725"/>
    <lineage>
        <taxon>Eukaryota</taxon>
        <taxon>Fungi</taxon>
        <taxon>Dikarya</taxon>
        <taxon>Ascomycota</taxon>
        <taxon>Pezizomycotina</taxon>
        <taxon>Dothideomycetes</taxon>
        <taxon>Dothideomycetes incertae sedis</taxon>
        <taxon>Botryosphaeriales</taxon>
        <taxon>Botryosphaeriaceae</taxon>
        <taxon>Macrophomina</taxon>
    </lineage>
</organism>
<dbReference type="InterPro" id="IPR036864">
    <property type="entry name" value="Zn2-C6_fun-type_DNA-bd_sf"/>
</dbReference>
<gene>
    <name evidence="7" type="ORF">B0J12DRAFT_651110</name>
</gene>
<dbReference type="PROSITE" id="PS50048">
    <property type="entry name" value="ZN2_CY6_FUNGAL_2"/>
    <property type="match status" value="1"/>
</dbReference>
<dbReference type="SMART" id="SM00066">
    <property type="entry name" value="GAL4"/>
    <property type="match status" value="1"/>
</dbReference>
<keyword evidence="3" id="KW-0805">Transcription regulation</keyword>